<organism evidence="1 2">
    <name type="scientific">Dovyalis caffra</name>
    <dbReference type="NCBI Taxonomy" id="77055"/>
    <lineage>
        <taxon>Eukaryota</taxon>
        <taxon>Viridiplantae</taxon>
        <taxon>Streptophyta</taxon>
        <taxon>Embryophyta</taxon>
        <taxon>Tracheophyta</taxon>
        <taxon>Spermatophyta</taxon>
        <taxon>Magnoliopsida</taxon>
        <taxon>eudicotyledons</taxon>
        <taxon>Gunneridae</taxon>
        <taxon>Pentapetalae</taxon>
        <taxon>rosids</taxon>
        <taxon>fabids</taxon>
        <taxon>Malpighiales</taxon>
        <taxon>Salicaceae</taxon>
        <taxon>Flacourtieae</taxon>
        <taxon>Dovyalis</taxon>
    </lineage>
</organism>
<sequence>MLVKTEWFGNSPQIKSACRFLEEANWNDAKKIWSGSGNLVREILQFLQEMNTGSLGMQSVEKLISREKAREWHSLIRVETDGYSRGEHGQATASGLVNRLDTIEF</sequence>
<comment type="caution">
    <text evidence="1">The sequence shown here is derived from an EMBL/GenBank/DDBJ whole genome shotgun (WGS) entry which is preliminary data.</text>
</comment>
<dbReference type="AlphaFoldDB" id="A0AAV1RWU9"/>
<evidence type="ECO:0000313" key="2">
    <source>
        <dbReference type="Proteomes" id="UP001314170"/>
    </source>
</evidence>
<accession>A0AAV1RWU9</accession>
<proteinExistence type="predicted"/>
<keyword evidence="2" id="KW-1185">Reference proteome</keyword>
<dbReference type="EMBL" id="CAWUPB010001159">
    <property type="protein sequence ID" value="CAK7339943.1"/>
    <property type="molecule type" value="Genomic_DNA"/>
</dbReference>
<name>A0AAV1RWU9_9ROSI</name>
<protein>
    <submittedName>
        <fullName evidence="1">Uncharacterized protein</fullName>
    </submittedName>
</protein>
<reference evidence="1 2" key="1">
    <citation type="submission" date="2024-01" db="EMBL/GenBank/DDBJ databases">
        <authorList>
            <person name="Waweru B."/>
        </authorList>
    </citation>
    <scope>NUCLEOTIDE SEQUENCE [LARGE SCALE GENOMIC DNA]</scope>
</reference>
<dbReference type="Proteomes" id="UP001314170">
    <property type="component" value="Unassembled WGS sequence"/>
</dbReference>
<evidence type="ECO:0000313" key="1">
    <source>
        <dbReference type="EMBL" id="CAK7339943.1"/>
    </source>
</evidence>
<gene>
    <name evidence="1" type="ORF">DCAF_LOCUS15021</name>
</gene>